<gene>
    <name evidence="1" type="ORF">GCM10007932_16180</name>
</gene>
<organism evidence="1 2">
    <name type="scientific">Vibrio penaeicida</name>
    <dbReference type="NCBI Taxonomy" id="104609"/>
    <lineage>
        <taxon>Bacteria</taxon>
        <taxon>Pseudomonadati</taxon>
        <taxon>Pseudomonadota</taxon>
        <taxon>Gammaproteobacteria</taxon>
        <taxon>Vibrionales</taxon>
        <taxon>Vibrionaceae</taxon>
        <taxon>Vibrio</taxon>
    </lineage>
</organism>
<dbReference type="RefSeq" id="WP_126607119.1">
    <property type="nucleotide sequence ID" value="NZ_AP025145.1"/>
</dbReference>
<reference evidence="2" key="1">
    <citation type="journal article" date="2019" name="Int. J. Syst. Evol. Microbiol.">
        <title>The Global Catalogue of Microorganisms (GCM) 10K type strain sequencing project: providing services to taxonomists for standard genome sequencing and annotation.</title>
        <authorList>
            <consortium name="The Broad Institute Genomics Platform"/>
            <consortium name="The Broad Institute Genome Sequencing Center for Infectious Disease"/>
            <person name="Wu L."/>
            <person name="Ma J."/>
        </authorList>
    </citation>
    <scope>NUCLEOTIDE SEQUENCE [LARGE SCALE GENOMIC DNA]</scope>
    <source>
        <strain evidence="2">NBRC 15640</strain>
    </source>
</reference>
<comment type="caution">
    <text evidence="1">The sequence shown here is derived from an EMBL/GenBank/DDBJ whole genome shotgun (WGS) entry which is preliminary data.</text>
</comment>
<dbReference type="EMBL" id="BSNX01000012">
    <property type="protein sequence ID" value="GLQ72258.1"/>
    <property type="molecule type" value="Genomic_DNA"/>
</dbReference>
<keyword evidence="2" id="KW-1185">Reference proteome</keyword>
<dbReference type="AlphaFoldDB" id="A0AAV5NP92"/>
<evidence type="ECO:0000313" key="1">
    <source>
        <dbReference type="EMBL" id="GLQ72258.1"/>
    </source>
</evidence>
<evidence type="ECO:0000313" key="2">
    <source>
        <dbReference type="Proteomes" id="UP001156690"/>
    </source>
</evidence>
<dbReference type="Proteomes" id="UP001156690">
    <property type="component" value="Unassembled WGS sequence"/>
</dbReference>
<name>A0AAV5NP92_9VIBR</name>
<protein>
    <submittedName>
        <fullName evidence="1">Uncharacterized protein</fullName>
    </submittedName>
</protein>
<accession>A0AAV5NP92</accession>
<proteinExistence type="predicted"/>
<sequence>MRSLKIGLSLLALVIGLISTWIFLPPTNRLDKQVVNQPLQQPFSFVGYKVISSDPSIDPIYHYYIVGGEFVVEDEKLNDTPPFLITADPFVKLNTFDESTIHISVTGKIVLYNNDLWVQKSDGKVHHWYINMHSKYIR</sequence>